<organism evidence="2 3">
    <name type="scientific">Citrus sinensis</name>
    <name type="common">Sweet orange</name>
    <name type="synonym">Citrus aurantium var. sinensis</name>
    <dbReference type="NCBI Taxonomy" id="2711"/>
    <lineage>
        <taxon>Eukaryota</taxon>
        <taxon>Viridiplantae</taxon>
        <taxon>Streptophyta</taxon>
        <taxon>Embryophyta</taxon>
        <taxon>Tracheophyta</taxon>
        <taxon>Spermatophyta</taxon>
        <taxon>Magnoliopsida</taxon>
        <taxon>eudicotyledons</taxon>
        <taxon>Gunneridae</taxon>
        <taxon>Pentapetalae</taxon>
        <taxon>rosids</taxon>
        <taxon>malvids</taxon>
        <taxon>Sapindales</taxon>
        <taxon>Rutaceae</taxon>
        <taxon>Aurantioideae</taxon>
        <taxon>Citrus</taxon>
    </lineage>
</organism>
<dbReference type="Proteomes" id="UP000027120">
    <property type="component" value="Unassembled WGS sequence"/>
</dbReference>
<evidence type="ECO:0000313" key="2">
    <source>
        <dbReference type="EMBL" id="KDO38828.1"/>
    </source>
</evidence>
<gene>
    <name evidence="2" type="ORF">CISIN_1g032307mg</name>
</gene>
<name>A0A067D7N6_CITSI</name>
<evidence type="ECO:0000313" key="3">
    <source>
        <dbReference type="Proteomes" id="UP000027120"/>
    </source>
</evidence>
<proteinExistence type="predicted"/>
<dbReference type="AlphaFoldDB" id="A0A067D7N6"/>
<evidence type="ECO:0000256" key="1">
    <source>
        <dbReference type="SAM" id="MobiDB-lite"/>
    </source>
</evidence>
<keyword evidence="3" id="KW-1185">Reference proteome</keyword>
<feature type="compositionally biased region" description="Polar residues" evidence="1">
    <location>
        <begin position="61"/>
        <end position="80"/>
    </location>
</feature>
<sequence>MNLTIFKGLNALTSQLQNLLNCAEQKHCKNLIAASSSGASFTGVNVVGNSTPGGSIAEPSLNASTPIPKQSTRGSTTKKTPATEESIATNEAIRISRAKKRRRNASTARNKSFDQFSVPLIRGIEIREGGKFDGLLYNLPQFK</sequence>
<accession>A0A067D7N6</accession>
<feature type="region of interest" description="Disordered" evidence="1">
    <location>
        <begin position="48"/>
        <end position="108"/>
    </location>
</feature>
<protein>
    <submittedName>
        <fullName evidence="2">Uncharacterized protein</fullName>
    </submittedName>
</protein>
<dbReference type="EMBL" id="KK787381">
    <property type="protein sequence ID" value="KDO38828.1"/>
    <property type="molecule type" value="Genomic_DNA"/>
</dbReference>
<reference evidence="2 3" key="1">
    <citation type="submission" date="2014-04" db="EMBL/GenBank/DDBJ databases">
        <authorList>
            <consortium name="International Citrus Genome Consortium"/>
            <person name="Gmitter F."/>
            <person name="Chen C."/>
            <person name="Farmerie W."/>
            <person name="Harkins T."/>
            <person name="Desany B."/>
            <person name="Mohiuddin M."/>
            <person name="Kodira C."/>
            <person name="Borodovsky M."/>
            <person name="Lomsadze A."/>
            <person name="Burns P."/>
            <person name="Jenkins J."/>
            <person name="Prochnik S."/>
            <person name="Shu S."/>
            <person name="Chapman J."/>
            <person name="Pitluck S."/>
            <person name="Schmutz J."/>
            <person name="Rokhsar D."/>
        </authorList>
    </citation>
    <scope>NUCLEOTIDE SEQUENCE</scope>
</reference>